<reference evidence="2 3" key="1">
    <citation type="journal article" date="2016" name="Genome Biol. Evol.">
        <title>Divergent and convergent evolution of fungal pathogenicity.</title>
        <authorList>
            <person name="Shang Y."/>
            <person name="Xiao G."/>
            <person name="Zheng P."/>
            <person name="Cen K."/>
            <person name="Zhan S."/>
            <person name="Wang C."/>
        </authorList>
    </citation>
    <scope>NUCLEOTIDE SEQUENCE [LARGE SCALE GENOMIC DNA]</scope>
    <source>
        <strain evidence="2 3">RCEF 4871</strain>
    </source>
</reference>
<dbReference type="OrthoDB" id="5371646at2759"/>
<dbReference type="Proteomes" id="UP000243498">
    <property type="component" value="Unassembled WGS sequence"/>
</dbReference>
<evidence type="ECO:0000313" key="2">
    <source>
        <dbReference type="EMBL" id="OAA44779.1"/>
    </source>
</evidence>
<feature type="region of interest" description="Disordered" evidence="1">
    <location>
        <begin position="123"/>
        <end position="167"/>
    </location>
</feature>
<dbReference type="STRING" id="1081105.A0A167F4C3"/>
<gene>
    <name evidence="2" type="ORF">NOR_03533</name>
</gene>
<protein>
    <submittedName>
        <fullName evidence="2">Uncharacterized protein</fullName>
    </submittedName>
</protein>
<keyword evidence="3" id="KW-1185">Reference proteome</keyword>
<feature type="region of interest" description="Disordered" evidence="1">
    <location>
        <begin position="61"/>
        <end position="82"/>
    </location>
</feature>
<feature type="compositionally biased region" description="Polar residues" evidence="1">
    <location>
        <begin position="123"/>
        <end position="133"/>
    </location>
</feature>
<feature type="region of interest" description="Disordered" evidence="1">
    <location>
        <begin position="315"/>
        <end position="338"/>
    </location>
</feature>
<sequence>MELSFTSDEKRFVLAEIIKSSTVNIDILLTFINTNQVDPDWMSMQLPLGRNMNQCMQVVEQMGGPASKRPSTSSQDAPALKAANSGVASDMATFSAVHLLPSASNVPVPILPRPSNVLDQAQVDTLPTQSTTQPKKRGRPSRADKAKKDLRPNLPPHLAPRIQHGTGHRPILPAIPYTPNNLAQPPPMPCHSSVEARQAKKRKLITPVGQSQQANPGPFPTSSAIPTRIMSLMNDSHSASPRRRPAATLFGDQRRTATGYISEKSGNIPAQDIQAWNLSNTDAANSLRSIQSAYETTIFEDQYQDLIDPSMMADVCGAQQDSSDTADNSNTIHDGAGS</sequence>
<accession>A0A167F4C3</accession>
<feature type="compositionally biased region" description="Basic and acidic residues" evidence="1">
    <location>
        <begin position="141"/>
        <end position="151"/>
    </location>
</feature>
<proteinExistence type="predicted"/>
<name>A0A167F4C3_METRR</name>
<organism evidence="2 3">
    <name type="scientific">Metarhizium rileyi (strain RCEF 4871)</name>
    <name type="common">Nomuraea rileyi</name>
    <dbReference type="NCBI Taxonomy" id="1649241"/>
    <lineage>
        <taxon>Eukaryota</taxon>
        <taxon>Fungi</taxon>
        <taxon>Dikarya</taxon>
        <taxon>Ascomycota</taxon>
        <taxon>Pezizomycotina</taxon>
        <taxon>Sordariomycetes</taxon>
        <taxon>Hypocreomycetidae</taxon>
        <taxon>Hypocreales</taxon>
        <taxon>Clavicipitaceae</taxon>
        <taxon>Metarhizium</taxon>
    </lineage>
</organism>
<dbReference type="AlphaFoldDB" id="A0A167F4C3"/>
<comment type="caution">
    <text evidence="2">The sequence shown here is derived from an EMBL/GenBank/DDBJ whole genome shotgun (WGS) entry which is preliminary data.</text>
</comment>
<evidence type="ECO:0000256" key="1">
    <source>
        <dbReference type="SAM" id="MobiDB-lite"/>
    </source>
</evidence>
<dbReference type="EMBL" id="AZHC01000009">
    <property type="protein sequence ID" value="OAA44779.1"/>
    <property type="molecule type" value="Genomic_DNA"/>
</dbReference>
<feature type="compositionally biased region" description="Polar residues" evidence="1">
    <location>
        <begin position="319"/>
        <end position="332"/>
    </location>
</feature>
<evidence type="ECO:0000313" key="3">
    <source>
        <dbReference type="Proteomes" id="UP000243498"/>
    </source>
</evidence>